<dbReference type="Gene3D" id="3.40.50.300">
    <property type="entry name" value="P-loop containing nucleotide triphosphate hydrolases"/>
    <property type="match status" value="1"/>
</dbReference>
<dbReference type="GO" id="GO:0016787">
    <property type="term" value="F:hydrolase activity"/>
    <property type="evidence" value="ECO:0007669"/>
    <property type="project" value="UniProtKB-KW"/>
</dbReference>
<dbReference type="Proteomes" id="UP001626550">
    <property type="component" value="Unassembled WGS sequence"/>
</dbReference>
<keyword evidence="7" id="KW-0238">DNA-binding</keyword>
<keyword evidence="3" id="KW-0547">Nucleotide-binding</keyword>
<feature type="region of interest" description="Disordered" evidence="9">
    <location>
        <begin position="402"/>
        <end position="433"/>
    </location>
</feature>
<dbReference type="Gene3D" id="3.40.50.10810">
    <property type="entry name" value="Tandem AAA-ATPase domain"/>
    <property type="match status" value="2"/>
</dbReference>
<accession>A0ABD2QIW3</accession>
<evidence type="ECO:0000256" key="7">
    <source>
        <dbReference type="ARBA" id="ARBA00023125"/>
    </source>
</evidence>
<evidence type="ECO:0000259" key="11">
    <source>
        <dbReference type="PROSITE" id="PS51194"/>
    </source>
</evidence>
<dbReference type="InterPro" id="IPR044574">
    <property type="entry name" value="ARIP4-like"/>
</dbReference>
<organism evidence="12 13">
    <name type="scientific">Cichlidogyrus casuarinus</name>
    <dbReference type="NCBI Taxonomy" id="1844966"/>
    <lineage>
        <taxon>Eukaryota</taxon>
        <taxon>Metazoa</taxon>
        <taxon>Spiralia</taxon>
        <taxon>Lophotrochozoa</taxon>
        <taxon>Platyhelminthes</taxon>
        <taxon>Monogenea</taxon>
        <taxon>Monopisthocotylea</taxon>
        <taxon>Dactylogyridea</taxon>
        <taxon>Ancyrocephalidae</taxon>
        <taxon>Cichlidogyrus</taxon>
    </lineage>
</organism>
<dbReference type="GO" id="GO:0005634">
    <property type="term" value="C:nucleus"/>
    <property type="evidence" value="ECO:0007669"/>
    <property type="project" value="UniProtKB-SubCell"/>
</dbReference>
<dbReference type="Pfam" id="PF00176">
    <property type="entry name" value="SNF2-rel_dom"/>
    <property type="match status" value="2"/>
</dbReference>
<feature type="region of interest" description="Disordered" evidence="9">
    <location>
        <begin position="1233"/>
        <end position="1252"/>
    </location>
</feature>
<keyword evidence="6" id="KW-0067">ATP-binding</keyword>
<evidence type="ECO:0000256" key="8">
    <source>
        <dbReference type="ARBA" id="ARBA00023242"/>
    </source>
</evidence>
<feature type="compositionally biased region" description="Polar residues" evidence="9">
    <location>
        <begin position="1415"/>
        <end position="1429"/>
    </location>
</feature>
<feature type="domain" description="Helicase ATP-binding" evidence="10">
    <location>
        <begin position="469"/>
        <end position="655"/>
    </location>
</feature>
<dbReference type="SMART" id="SM00490">
    <property type="entry name" value="HELICc"/>
    <property type="match status" value="1"/>
</dbReference>
<dbReference type="Pfam" id="PF00271">
    <property type="entry name" value="Helicase_C"/>
    <property type="match status" value="1"/>
</dbReference>
<dbReference type="EMBL" id="JBJKFK010000135">
    <property type="protein sequence ID" value="KAL3319449.1"/>
    <property type="molecule type" value="Genomic_DNA"/>
</dbReference>
<sequence length="1506" mass="171097">MAFYSVQTRSKSSEVSSTSNDSDVVYHLDENTAVKFAKKSLEIRMDDSGSILTSASSKSRLSSTPSSNNKKNSQKQPQSGNKRGEHRKSLALRIPDKLTLSDSNSDKSKQNGSSFRITRSKQDNEDEESSSKSATLSSRSTRSKTRLNGNKTEEEEEASSLSSGNEFVSPKKQKQSSSKKRPTHLDSDEESDTGRKKSSSTKLNGKKTESSSVSMEEEDENSDEVEELESKTTHSSRRSKRSIKSPSRFKDRSEEVVLSSSSGDEFLTPKKQKKKRNNKRLNDSDDESADEAEEHSSDSDDSSSESYGSKSKKKRVAAVLKNSKKQRSVVIEDEDEENSSPKRKIRKIIDKDKLSRDTKSAELEEKERRKRIEERQNLYNSFVITDVGSDAKAQSLVLEFEKQGENEKEAAGDTKKEPETKKGKKSKASDQHQAKPLISVEEDFVRQLKPHQMEAVRFLWDCVIESVERNEKNGGGGAILAHCMGLGKTLSTISFLHTCLRYPQLKIKSCLVLCPVNTVLNWANEFEVWVPDEEPLDVFDLVSATQIKDRLSIIAHWSKRGGVMLMGYEMFRNFIRATAKRIKSKEAREQLLANLLDPGPDMIVCDEGHLLKNDKSGLSKCVNAIATRRRIVLTGTPLQNNLNEYQSDHPDKTIQSLQLASSSFLRDQLEHPAFTKDALNWTMVNFVKPNLLGTLKEFANRFINPIKNGQHSNSTSQDVKLMKKRAHILYKTLDGCVQRKDYNALTQYLPPRYEYVLKIRISEVQRVFYEKYLRNRTNIQEDGTLGTSADGSRRNMLFNDQQNLYRIWTHPFTMKIQSTREIRRNLLASSSEEEEAEMSDDEASEESDEPELSTSAEDSSVDTTKKKAVTATSRAQQRKLGTTRPRRKSAKHTAILDDNSISLSDNSTLASSKESRNKATTDLVVLSSSNGSSLNEEDDKDFKPKLSSSRIRREEWWRSIYEDSYDYDVSIGGKLEMLLQILKHCSEIGDKVLVFSHSLFSLDLIEKFLCELDIQWRLKQGENPDKHEDKRPSIMQVMSEWQSERPAKLDYDKYFAETGHNTWLPGYDYERMDGSVNPKRRKSLQTRFNKTSNRRLRLFLISTRAGGLGINLVGANRLVLFDVSWNPSHDIQSIFRSYRFGQTKPVYIYRLIAQGTMEEKMYDRQVTKQSLALRVIDEQQIDRHFSETDLAALYSFDPDIWDPDKKRPTPALPKDRLLADMLSNLPELISSHHTHDSLLENREDEGLTESERQEAWKEYEDEKRLGVSIAQHSRSLVTNNYNSMDPALHSNQVQIMRLQQQLLTMQSQQKQLNTVMATFAGENGVQNPWLTNQVVLLREAIKNTEDQLRAMISNQSIMQQQRTQRQANMFNELAQRAIPGTSNPLQQQQQQQPVSIPSMHKPAILQRPSIVPKPTNITTSSNNQPSPVNSKMAERFQDLLSTIQRSRPDLPAHQLETLALNALMNQKSSINLAPRAAPLAQYANRASSNTPKTPAPVPFEDLTGSD</sequence>
<evidence type="ECO:0000313" key="13">
    <source>
        <dbReference type="Proteomes" id="UP001626550"/>
    </source>
</evidence>
<dbReference type="PANTHER" id="PTHR45797">
    <property type="entry name" value="RAD54-LIKE"/>
    <property type="match status" value="1"/>
</dbReference>
<feature type="compositionally biased region" description="Low complexity" evidence="9">
    <location>
        <begin position="131"/>
        <end position="140"/>
    </location>
</feature>
<name>A0ABD2QIW3_9PLAT</name>
<feature type="region of interest" description="Disordered" evidence="9">
    <location>
        <begin position="1482"/>
        <end position="1506"/>
    </location>
</feature>
<feature type="region of interest" description="Disordered" evidence="9">
    <location>
        <begin position="1411"/>
        <end position="1430"/>
    </location>
</feature>
<feature type="compositionally biased region" description="Acidic residues" evidence="9">
    <location>
        <begin position="215"/>
        <end position="227"/>
    </location>
</feature>
<dbReference type="SMART" id="SM00487">
    <property type="entry name" value="DEXDc"/>
    <property type="match status" value="1"/>
</dbReference>
<keyword evidence="13" id="KW-1185">Reference proteome</keyword>
<comment type="subcellular location">
    <subcellularLocation>
        <location evidence="1">Nucleus</location>
    </subcellularLocation>
</comment>
<feature type="region of interest" description="Disordered" evidence="9">
    <location>
        <begin position="39"/>
        <end position="370"/>
    </location>
</feature>
<evidence type="ECO:0000256" key="3">
    <source>
        <dbReference type="ARBA" id="ARBA00022741"/>
    </source>
</evidence>
<feature type="compositionally biased region" description="Low complexity" evidence="9">
    <location>
        <begin position="50"/>
        <end position="79"/>
    </location>
</feature>
<dbReference type="PROSITE" id="PS51194">
    <property type="entry name" value="HELICASE_CTER"/>
    <property type="match status" value="1"/>
</dbReference>
<dbReference type="InterPro" id="IPR038718">
    <property type="entry name" value="SNF2-like_sf"/>
</dbReference>
<dbReference type="InterPro" id="IPR014001">
    <property type="entry name" value="Helicase_ATP-bd"/>
</dbReference>
<feature type="compositionally biased region" description="Acidic residues" evidence="9">
    <location>
        <begin position="284"/>
        <end position="303"/>
    </location>
</feature>
<feature type="region of interest" description="Disordered" evidence="9">
    <location>
        <begin position="828"/>
        <end position="897"/>
    </location>
</feature>
<keyword evidence="4" id="KW-0378">Hydrolase</keyword>
<evidence type="ECO:0000256" key="6">
    <source>
        <dbReference type="ARBA" id="ARBA00022840"/>
    </source>
</evidence>
<dbReference type="PANTHER" id="PTHR45797:SF3">
    <property type="entry name" value="TRANSCRIPTIONAL REGULATOR ATRX HOMOLOG"/>
    <property type="match status" value="1"/>
</dbReference>
<reference evidence="12 13" key="1">
    <citation type="submission" date="2024-11" db="EMBL/GenBank/DDBJ databases">
        <title>Adaptive evolution of stress response genes in parasites aligns with host niche diversity.</title>
        <authorList>
            <person name="Hahn C."/>
            <person name="Resl P."/>
        </authorList>
    </citation>
    <scope>NUCLEOTIDE SEQUENCE [LARGE SCALE GENOMIC DNA]</scope>
    <source>
        <strain evidence="12">EGGRZ-B1_66</strain>
        <tissue evidence="12">Body</tissue>
    </source>
</reference>
<dbReference type="SUPFAM" id="SSF52540">
    <property type="entry name" value="P-loop containing nucleoside triphosphate hydrolases"/>
    <property type="match status" value="2"/>
</dbReference>
<keyword evidence="8" id="KW-0539">Nucleus</keyword>
<feature type="compositionally biased region" description="Basic residues" evidence="9">
    <location>
        <begin position="171"/>
        <end position="182"/>
    </location>
</feature>
<feature type="compositionally biased region" description="Basic and acidic residues" evidence="9">
    <location>
        <begin position="347"/>
        <end position="370"/>
    </location>
</feature>
<evidence type="ECO:0000256" key="5">
    <source>
        <dbReference type="ARBA" id="ARBA00022806"/>
    </source>
</evidence>
<feature type="region of interest" description="Disordered" evidence="9">
    <location>
        <begin position="1"/>
        <end position="24"/>
    </location>
</feature>
<evidence type="ECO:0000313" key="12">
    <source>
        <dbReference type="EMBL" id="KAL3319449.1"/>
    </source>
</evidence>
<dbReference type="GO" id="GO:0005524">
    <property type="term" value="F:ATP binding"/>
    <property type="evidence" value="ECO:0007669"/>
    <property type="project" value="UniProtKB-KW"/>
</dbReference>
<feature type="compositionally biased region" description="Basic residues" evidence="9">
    <location>
        <begin position="270"/>
        <end position="279"/>
    </location>
</feature>
<evidence type="ECO:0008006" key="14">
    <source>
        <dbReference type="Google" id="ProtNLM"/>
    </source>
</evidence>
<feature type="compositionally biased region" description="Acidic residues" evidence="9">
    <location>
        <begin position="831"/>
        <end position="851"/>
    </location>
</feature>
<keyword evidence="5" id="KW-0347">Helicase</keyword>
<proteinExistence type="inferred from homology"/>
<evidence type="ECO:0000256" key="1">
    <source>
        <dbReference type="ARBA" id="ARBA00004123"/>
    </source>
</evidence>
<protein>
    <recommendedName>
        <fullName evidence="14">Transcriptional regulator ATRX</fullName>
    </recommendedName>
</protein>
<evidence type="ECO:0000256" key="2">
    <source>
        <dbReference type="ARBA" id="ARBA00007025"/>
    </source>
</evidence>
<evidence type="ECO:0000256" key="9">
    <source>
        <dbReference type="SAM" id="MobiDB-lite"/>
    </source>
</evidence>
<dbReference type="PROSITE" id="PS51192">
    <property type="entry name" value="HELICASE_ATP_BIND_1"/>
    <property type="match status" value="1"/>
</dbReference>
<comment type="similarity">
    <text evidence="2">Belongs to the SNF2/RAD54 helicase family.</text>
</comment>
<dbReference type="InterPro" id="IPR027417">
    <property type="entry name" value="P-loop_NTPase"/>
</dbReference>
<dbReference type="InterPro" id="IPR049730">
    <property type="entry name" value="SNF2/RAD54-like_C"/>
</dbReference>
<comment type="caution">
    <text evidence="12">The sequence shown here is derived from an EMBL/GenBank/DDBJ whole genome shotgun (WGS) entry which is preliminary data.</text>
</comment>
<dbReference type="CDD" id="cd18793">
    <property type="entry name" value="SF2_C_SNF"/>
    <property type="match status" value="1"/>
</dbReference>
<feature type="domain" description="Helicase C-terminal" evidence="11">
    <location>
        <begin position="977"/>
        <end position="1189"/>
    </location>
</feature>
<dbReference type="InterPro" id="IPR001650">
    <property type="entry name" value="Helicase_C-like"/>
</dbReference>
<evidence type="ECO:0000256" key="4">
    <source>
        <dbReference type="ARBA" id="ARBA00022801"/>
    </source>
</evidence>
<evidence type="ECO:0000259" key="10">
    <source>
        <dbReference type="PROSITE" id="PS51192"/>
    </source>
</evidence>
<dbReference type="InterPro" id="IPR000330">
    <property type="entry name" value="SNF2_N"/>
</dbReference>
<gene>
    <name evidence="12" type="ORF">Ciccas_001879</name>
</gene>
<dbReference type="GO" id="GO:0004386">
    <property type="term" value="F:helicase activity"/>
    <property type="evidence" value="ECO:0007669"/>
    <property type="project" value="UniProtKB-KW"/>
</dbReference>
<feature type="compositionally biased region" description="Basic residues" evidence="9">
    <location>
        <begin position="234"/>
        <end position="243"/>
    </location>
</feature>
<feature type="compositionally biased region" description="Basic residues" evidence="9">
    <location>
        <begin position="310"/>
        <end position="327"/>
    </location>
</feature>
<feature type="compositionally biased region" description="Low complexity" evidence="9">
    <location>
        <begin position="1"/>
        <end position="23"/>
    </location>
</feature>
<dbReference type="GO" id="GO:0003677">
    <property type="term" value="F:DNA binding"/>
    <property type="evidence" value="ECO:0007669"/>
    <property type="project" value="UniProtKB-KW"/>
</dbReference>